<dbReference type="PROSITE" id="PS51257">
    <property type="entry name" value="PROKAR_LIPOPROTEIN"/>
    <property type="match status" value="1"/>
</dbReference>
<evidence type="ECO:0000256" key="5">
    <source>
        <dbReference type="ARBA" id="ARBA00022989"/>
    </source>
</evidence>
<sequence>MSSKILRQAHNVWSIKYFAIAVGAMMACFIMYHWLWWCYLRYGTRNQSPSVQWILRFHRATRRSVNHAVSRERVGSIFLYVTYWAINLIVLLTNIDLNLIISVAKRLGWVALCNFVLLVFLSLRNTPLAPLSGYSYEKIRPLHKAAGYTCIFSSVLHGIVYLSAWSELDNLAEMRETENLVGAIAGLAMVIIGVSTITWFARRFYEGTFVQIRLEDLRSENTTVFYVLHVILFMLILILVGMHRPKLSKSTLPIIIFTASMWFSDRLIRFSNLCWNFFGNYATLTPMSDGAVRVTVHRSISARPGSHAFLWIPSIRMLENHPFTLVSTEPAEFLIRQHNGFTNDLYKSAQEYPGWRLRCSVDGGYGQVPDFLQFNRILLVAGGSGASFTFAVALSVLKKSWLLDSSKTVDFIWTVRNAESLKWFEKELQQLQESLYVNLFIYVSRDDAAVDISNQMTTTAIDDLEKGREFGSRLAVSIAHLRKGRPHIASLITDCLSDCPSTDRVGVGACGPEGILDTTRETVFDGSFDKGPFITLHTEEFHW</sequence>
<dbReference type="GO" id="GO:0006826">
    <property type="term" value="P:iron ion transport"/>
    <property type="evidence" value="ECO:0007669"/>
    <property type="project" value="TreeGrafter"/>
</dbReference>
<proteinExistence type="predicted"/>
<evidence type="ECO:0000256" key="1">
    <source>
        <dbReference type="ARBA" id="ARBA00004141"/>
    </source>
</evidence>
<dbReference type="Pfam" id="PF08030">
    <property type="entry name" value="NAD_binding_6"/>
    <property type="match status" value="1"/>
</dbReference>
<dbReference type="PANTHER" id="PTHR32361:SF9">
    <property type="entry name" value="FERRIC REDUCTASE TRANSMEMBRANE COMPONENT 3-RELATED"/>
    <property type="match status" value="1"/>
</dbReference>
<feature type="transmembrane region" description="Helical" evidence="9">
    <location>
        <begin position="180"/>
        <end position="201"/>
    </location>
</feature>
<feature type="domain" description="Ferric reductase NAD binding" evidence="12">
    <location>
        <begin position="374"/>
        <end position="523"/>
    </location>
</feature>
<dbReference type="InterPro" id="IPR039261">
    <property type="entry name" value="FNR_nucleotide-bd"/>
</dbReference>
<dbReference type="Pfam" id="PF08022">
    <property type="entry name" value="FAD_binding_8"/>
    <property type="match status" value="1"/>
</dbReference>
<evidence type="ECO:0000313" key="13">
    <source>
        <dbReference type="EMBL" id="KAJ5178778.1"/>
    </source>
</evidence>
<dbReference type="AlphaFoldDB" id="A0A9W9LUP4"/>
<dbReference type="InterPro" id="IPR013130">
    <property type="entry name" value="Fe3_Rdtase_TM_dom"/>
</dbReference>
<comment type="subcellular location">
    <subcellularLocation>
        <location evidence="1">Membrane</location>
        <topology evidence="1">Multi-pass membrane protein</topology>
    </subcellularLocation>
</comment>
<evidence type="ECO:0000256" key="6">
    <source>
        <dbReference type="ARBA" id="ARBA00023002"/>
    </source>
</evidence>
<dbReference type="GO" id="GO:0005886">
    <property type="term" value="C:plasma membrane"/>
    <property type="evidence" value="ECO:0007669"/>
    <property type="project" value="TreeGrafter"/>
</dbReference>
<dbReference type="EMBL" id="JAPQKO010000002">
    <property type="protein sequence ID" value="KAJ5178778.1"/>
    <property type="molecule type" value="Genomic_DNA"/>
</dbReference>
<evidence type="ECO:0000256" key="8">
    <source>
        <dbReference type="ARBA" id="ARBA00023136"/>
    </source>
</evidence>
<feature type="domain" description="FAD-binding 8" evidence="11">
    <location>
        <begin position="287"/>
        <end position="367"/>
    </location>
</feature>
<feature type="transmembrane region" description="Helical" evidence="9">
    <location>
        <begin position="145"/>
        <end position="168"/>
    </location>
</feature>
<organism evidence="13 14">
    <name type="scientific">Penicillium capsulatum</name>
    <dbReference type="NCBI Taxonomy" id="69766"/>
    <lineage>
        <taxon>Eukaryota</taxon>
        <taxon>Fungi</taxon>
        <taxon>Dikarya</taxon>
        <taxon>Ascomycota</taxon>
        <taxon>Pezizomycotina</taxon>
        <taxon>Eurotiomycetes</taxon>
        <taxon>Eurotiomycetidae</taxon>
        <taxon>Eurotiales</taxon>
        <taxon>Aspergillaceae</taxon>
        <taxon>Penicillium</taxon>
    </lineage>
</organism>
<evidence type="ECO:0000259" key="12">
    <source>
        <dbReference type="Pfam" id="PF08030"/>
    </source>
</evidence>
<accession>A0A9W9LUP4</accession>
<dbReference type="OrthoDB" id="10006946at2759"/>
<feature type="transmembrane region" description="Helical" evidence="9">
    <location>
        <begin position="77"/>
        <end position="95"/>
    </location>
</feature>
<evidence type="ECO:0000256" key="3">
    <source>
        <dbReference type="ARBA" id="ARBA00022692"/>
    </source>
</evidence>
<dbReference type="InterPro" id="IPR013112">
    <property type="entry name" value="FAD-bd_8"/>
</dbReference>
<keyword evidence="14" id="KW-1185">Reference proteome</keyword>
<dbReference type="GO" id="GO:0015677">
    <property type="term" value="P:copper ion import"/>
    <property type="evidence" value="ECO:0007669"/>
    <property type="project" value="TreeGrafter"/>
</dbReference>
<dbReference type="InterPro" id="IPR051410">
    <property type="entry name" value="Ferric/Cupric_Reductase"/>
</dbReference>
<dbReference type="Proteomes" id="UP001146351">
    <property type="component" value="Unassembled WGS sequence"/>
</dbReference>
<dbReference type="SFLD" id="SFLDS00052">
    <property type="entry name" value="Ferric_Reductase_Domain"/>
    <property type="match status" value="1"/>
</dbReference>
<evidence type="ECO:0000259" key="11">
    <source>
        <dbReference type="Pfam" id="PF08022"/>
    </source>
</evidence>
<keyword evidence="3 9" id="KW-0812">Transmembrane</keyword>
<dbReference type="PANTHER" id="PTHR32361">
    <property type="entry name" value="FERRIC/CUPRIC REDUCTASE TRANSMEMBRANE COMPONENT"/>
    <property type="match status" value="1"/>
</dbReference>
<evidence type="ECO:0000259" key="10">
    <source>
        <dbReference type="Pfam" id="PF01794"/>
    </source>
</evidence>
<keyword evidence="8 9" id="KW-0472">Membrane</keyword>
<keyword evidence="7" id="KW-0406">Ion transport</keyword>
<keyword evidence="6" id="KW-0560">Oxidoreductase</keyword>
<dbReference type="CDD" id="cd06186">
    <property type="entry name" value="NOX_Duox_like_FAD_NADP"/>
    <property type="match status" value="1"/>
</dbReference>
<dbReference type="SUPFAM" id="SSF52343">
    <property type="entry name" value="Ferredoxin reductase-like, C-terminal NADP-linked domain"/>
    <property type="match status" value="1"/>
</dbReference>
<keyword evidence="2" id="KW-0813">Transport</keyword>
<feature type="transmembrane region" description="Helical" evidence="9">
    <location>
        <begin position="12"/>
        <end position="35"/>
    </location>
</feature>
<feature type="domain" description="Ferric oxidoreductase" evidence="10">
    <location>
        <begin position="107"/>
        <end position="240"/>
    </location>
</feature>
<evidence type="ECO:0000313" key="14">
    <source>
        <dbReference type="Proteomes" id="UP001146351"/>
    </source>
</evidence>
<dbReference type="InterPro" id="IPR013121">
    <property type="entry name" value="Fe_red_NAD-bd_6"/>
</dbReference>
<dbReference type="GO" id="GO:0000293">
    <property type="term" value="F:ferric-chelate reductase activity"/>
    <property type="evidence" value="ECO:0007669"/>
    <property type="project" value="UniProtKB-ARBA"/>
</dbReference>
<keyword evidence="4" id="KW-0249">Electron transport</keyword>
<evidence type="ECO:0000256" key="7">
    <source>
        <dbReference type="ARBA" id="ARBA00023065"/>
    </source>
</evidence>
<reference evidence="13" key="1">
    <citation type="submission" date="2022-11" db="EMBL/GenBank/DDBJ databases">
        <authorList>
            <person name="Petersen C."/>
        </authorList>
    </citation>
    <scope>NUCLEOTIDE SEQUENCE</scope>
    <source>
        <strain evidence="13">IBT 21917</strain>
    </source>
</reference>
<evidence type="ECO:0000256" key="2">
    <source>
        <dbReference type="ARBA" id="ARBA00022448"/>
    </source>
</evidence>
<feature type="transmembrane region" description="Helical" evidence="9">
    <location>
        <begin position="107"/>
        <end position="125"/>
    </location>
</feature>
<evidence type="ECO:0000256" key="9">
    <source>
        <dbReference type="SAM" id="Phobius"/>
    </source>
</evidence>
<protein>
    <recommendedName>
        <fullName evidence="15">FAD-binding FR-type domain-containing protein</fullName>
    </recommendedName>
</protein>
<gene>
    <name evidence="13" type="ORF">N7492_001988</name>
</gene>
<evidence type="ECO:0008006" key="15">
    <source>
        <dbReference type="Google" id="ProtNLM"/>
    </source>
</evidence>
<dbReference type="Pfam" id="PF01794">
    <property type="entry name" value="Ferric_reduct"/>
    <property type="match status" value="1"/>
</dbReference>
<reference evidence="13" key="2">
    <citation type="journal article" date="2023" name="IMA Fungus">
        <title>Comparative genomic study of the Penicillium genus elucidates a diverse pangenome and 15 lateral gene transfer events.</title>
        <authorList>
            <person name="Petersen C."/>
            <person name="Sorensen T."/>
            <person name="Nielsen M.R."/>
            <person name="Sondergaard T.E."/>
            <person name="Sorensen J.L."/>
            <person name="Fitzpatrick D.A."/>
            <person name="Frisvad J.C."/>
            <person name="Nielsen K.L."/>
        </authorList>
    </citation>
    <scope>NUCLEOTIDE SEQUENCE</scope>
    <source>
        <strain evidence="13">IBT 21917</strain>
    </source>
</reference>
<keyword evidence="5 9" id="KW-1133">Transmembrane helix</keyword>
<evidence type="ECO:0000256" key="4">
    <source>
        <dbReference type="ARBA" id="ARBA00022982"/>
    </source>
</evidence>
<comment type="caution">
    <text evidence="13">The sequence shown here is derived from an EMBL/GenBank/DDBJ whole genome shotgun (WGS) entry which is preliminary data.</text>
</comment>
<dbReference type="GO" id="GO:0006879">
    <property type="term" value="P:intracellular iron ion homeostasis"/>
    <property type="evidence" value="ECO:0007669"/>
    <property type="project" value="TreeGrafter"/>
</dbReference>
<feature type="transmembrane region" description="Helical" evidence="9">
    <location>
        <begin position="223"/>
        <end position="242"/>
    </location>
</feature>
<dbReference type="SFLD" id="SFLDG01168">
    <property type="entry name" value="Ferric_reductase_subgroup_(FRE"/>
    <property type="match status" value="1"/>
</dbReference>
<dbReference type="Gene3D" id="3.40.50.80">
    <property type="entry name" value="Nucleotide-binding domain of ferredoxin-NADP reductase (FNR) module"/>
    <property type="match status" value="1"/>
</dbReference>
<name>A0A9W9LUP4_9EURO</name>